<dbReference type="EMBL" id="BBZA01000143">
    <property type="protein sequence ID" value="GAP63432.1"/>
    <property type="molecule type" value="Genomic_DNA"/>
</dbReference>
<keyword evidence="1" id="KW-0472">Membrane</keyword>
<dbReference type="InParanoid" id="A0A0M8K9E4"/>
<feature type="transmembrane region" description="Helical" evidence="1">
    <location>
        <begin position="41"/>
        <end position="63"/>
    </location>
</feature>
<keyword evidence="3" id="KW-1185">Reference proteome</keyword>
<evidence type="ECO:0000313" key="2">
    <source>
        <dbReference type="EMBL" id="GAP63432.1"/>
    </source>
</evidence>
<protein>
    <recommendedName>
        <fullName evidence="4">Cytochrome b561 bacterial/Ni-hydrogenase domain-containing protein</fullName>
    </recommendedName>
</protein>
<evidence type="ECO:0000313" key="3">
    <source>
        <dbReference type="Proteomes" id="UP000037784"/>
    </source>
</evidence>
<comment type="caution">
    <text evidence="2">The sequence shown here is derived from an EMBL/GenBank/DDBJ whole genome shotgun (WGS) entry which is preliminary data.</text>
</comment>
<evidence type="ECO:0008006" key="4">
    <source>
        <dbReference type="Google" id="ProtNLM"/>
    </source>
</evidence>
<dbReference type="STRING" id="872965.SE16_06375"/>
<sequence>MYTWMLIAHSWWRWGVVLLAAVVLVHLLFMRGAWRTWEEHALRFFPIALDVQVLLGVALFAVSPLTGEAMRSGTLFANEVARFWSMEHALPMVLALVLAHVGQKRLRAALAAGNQSSRAGRWLLIGAILLLLASIPWPVMPNGRPLFRV</sequence>
<reference evidence="3" key="2">
    <citation type="submission" date="2015-08" db="EMBL/GenBank/DDBJ databases">
        <title>Draft Genome Sequence of a Heterotrophic Facultative Anaerobic Bacterium Ardenticatena maritima Strain 110S.</title>
        <authorList>
            <person name="Kawaichi S."/>
            <person name="Yoshida T."/>
            <person name="Sako Y."/>
            <person name="Nakamura R."/>
        </authorList>
    </citation>
    <scope>NUCLEOTIDE SEQUENCE [LARGE SCALE GENOMIC DNA]</scope>
    <source>
        <strain evidence="3">110S</strain>
    </source>
</reference>
<organism evidence="2 3">
    <name type="scientific">Ardenticatena maritima</name>
    <dbReference type="NCBI Taxonomy" id="872965"/>
    <lineage>
        <taxon>Bacteria</taxon>
        <taxon>Bacillati</taxon>
        <taxon>Chloroflexota</taxon>
        <taxon>Ardenticatenia</taxon>
        <taxon>Ardenticatenales</taxon>
        <taxon>Ardenticatenaceae</taxon>
        <taxon>Ardenticatena</taxon>
    </lineage>
</organism>
<keyword evidence="1" id="KW-1133">Transmembrane helix</keyword>
<accession>A0A0M8K9E4</accession>
<name>A0A0M8K9E4_9CHLR</name>
<dbReference type="RefSeq" id="WP_152918136.1">
    <property type="nucleotide sequence ID" value="NZ_BBZA01000143.1"/>
</dbReference>
<gene>
    <name evidence="2" type="ORF">ARMA_1855</name>
</gene>
<keyword evidence="1" id="KW-0812">Transmembrane</keyword>
<dbReference type="OrthoDB" id="329514at2"/>
<feature type="transmembrane region" description="Helical" evidence="1">
    <location>
        <begin position="122"/>
        <end position="140"/>
    </location>
</feature>
<dbReference type="AlphaFoldDB" id="A0A0M8K9E4"/>
<reference evidence="2 3" key="1">
    <citation type="journal article" date="2015" name="Genome Announc.">
        <title>Draft Genome Sequence of a Heterotrophic Facultative Anaerobic Thermophilic Bacterium, Ardenticatena maritima Strain 110ST.</title>
        <authorList>
            <person name="Kawaichi S."/>
            <person name="Yoshida T."/>
            <person name="Sako Y."/>
            <person name="Nakamura R."/>
        </authorList>
    </citation>
    <scope>NUCLEOTIDE SEQUENCE [LARGE SCALE GENOMIC DNA]</scope>
    <source>
        <strain evidence="2 3">110S</strain>
    </source>
</reference>
<feature type="transmembrane region" description="Helical" evidence="1">
    <location>
        <begin position="83"/>
        <end position="101"/>
    </location>
</feature>
<evidence type="ECO:0000256" key="1">
    <source>
        <dbReference type="SAM" id="Phobius"/>
    </source>
</evidence>
<proteinExistence type="predicted"/>
<feature type="transmembrane region" description="Helical" evidence="1">
    <location>
        <begin position="12"/>
        <end position="29"/>
    </location>
</feature>
<dbReference type="Proteomes" id="UP000037784">
    <property type="component" value="Unassembled WGS sequence"/>
</dbReference>